<dbReference type="GO" id="GO:0016787">
    <property type="term" value="F:hydrolase activity"/>
    <property type="evidence" value="ECO:0007669"/>
    <property type="project" value="InterPro"/>
</dbReference>
<dbReference type="PANTHER" id="PTHR47751:SF1">
    <property type="entry name" value="SUPERFAMILY HYDROLASE, PUTATIVE (AFU_ORTHOLOGUE AFUA_2G16580)-RELATED"/>
    <property type="match status" value="1"/>
</dbReference>
<evidence type="ECO:0000259" key="2">
    <source>
        <dbReference type="Pfam" id="PF01738"/>
    </source>
</evidence>
<keyword evidence="4" id="KW-1185">Reference proteome</keyword>
<dbReference type="KEGG" id="cfj:CFIO01_00580"/>
<dbReference type="Gene3D" id="1.10.10.800">
    <property type="match status" value="1"/>
</dbReference>
<feature type="domain" description="Dienelactone hydrolase" evidence="2">
    <location>
        <begin position="14"/>
        <end position="131"/>
    </location>
</feature>
<organism evidence="3 4">
    <name type="scientific">Colletotrichum fioriniae PJ7</name>
    <dbReference type="NCBI Taxonomy" id="1445577"/>
    <lineage>
        <taxon>Eukaryota</taxon>
        <taxon>Fungi</taxon>
        <taxon>Dikarya</taxon>
        <taxon>Ascomycota</taxon>
        <taxon>Pezizomycotina</taxon>
        <taxon>Sordariomycetes</taxon>
        <taxon>Hypocreomycetidae</taxon>
        <taxon>Glomerellales</taxon>
        <taxon>Glomerellaceae</taxon>
        <taxon>Colletotrichum</taxon>
        <taxon>Colletotrichum acutatum species complex</taxon>
    </lineage>
</organism>
<sequence>MSLISIAKGSLQLAGLLHRPENASSLAPGLVVVHPGGGVKEQTANLYAHRMSQQGFVSVAFDALYQGQSEGSPRHLEDPGSRVSDVSSVVDYLQTLDYVNPDAITVLGICAGGGYGIAAAATDHRIKAVAAISLVNIGDTNRQGWLNTLNISDAYAAVKSAAGDIQDIVRDGNITYLQYIPDPPQSDTPPDLVDAWDYYRTPRGFYNTSENRMHPASVPLIYRFDSWHLTDLFLSQPTILIAGEDADSRWGTDDIYEKIKDSNPNAVKILVPGGRHMDFYDREPYVTPSVANVTEFFKTHLKL</sequence>
<evidence type="ECO:0000313" key="3">
    <source>
        <dbReference type="EMBL" id="EXF82066.1"/>
    </source>
</evidence>
<dbReference type="HOGENOM" id="CLU_048587_0_0_1"/>
<dbReference type="Pfam" id="PF01738">
    <property type="entry name" value="DLH"/>
    <property type="match status" value="1"/>
</dbReference>
<gene>
    <name evidence="3" type="ORF">CFIO01_00580</name>
</gene>
<dbReference type="InterPro" id="IPR002925">
    <property type="entry name" value="Dienelactn_hydro"/>
</dbReference>
<dbReference type="PANTHER" id="PTHR47751">
    <property type="entry name" value="SUPERFAMILY HYDROLASE, PUTATIVE (AFU_ORTHOLOGUE AFUA_2G16580)-RELATED"/>
    <property type="match status" value="1"/>
</dbReference>
<dbReference type="Gene3D" id="3.40.50.1820">
    <property type="entry name" value="alpha/beta hydrolase"/>
    <property type="match status" value="1"/>
</dbReference>
<evidence type="ECO:0000313" key="4">
    <source>
        <dbReference type="Proteomes" id="UP000020467"/>
    </source>
</evidence>
<name>A0A010RNQ1_9PEZI</name>
<comment type="caution">
    <text evidence="3">The sequence shown here is derived from an EMBL/GenBank/DDBJ whole genome shotgun (WGS) entry which is preliminary data.</text>
</comment>
<proteinExistence type="inferred from homology"/>
<comment type="similarity">
    <text evidence="1">Belongs to the polyketide transferase af380 family.</text>
</comment>
<dbReference type="InterPro" id="IPR051411">
    <property type="entry name" value="Polyketide_trans_af380"/>
</dbReference>
<dbReference type="EMBL" id="JARH01000341">
    <property type="protein sequence ID" value="EXF82066.1"/>
    <property type="molecule type" value="Genomic_DNA"/>
</dbReference>
<dbReference type="OrthoDB" id="2498029at2759"/>
<evidence type="ECO:0000256" key="1">
    <source>
        <dbReference type="ARBA" id="ARBA00029464"/>
    </source>
</evidence>
<dbReference type="InterPro" id="IPR029058">
    <property type="entry name" value="AB_hydrolase_fold"/>
</dbReference>
<accession>A0A010RNQ1</accession>
<dbReference type="AlphaFoldDB" id="A0A010RNQ1"/>
<dbReference type="SUPFAM" id="SSF53474">
    <property type="entry name" value="alpha/beta-Hydrolases"/>
    <property type="match status" value="1"/>
</dbReference>
<dbReference type="eggNOG" id="ENOG502S0U8">
    <property type="taxonomic scope" value="Eukaryota"/>
</dbReference>
<reference evidence="3 4" key="1">
    <citation type="submission" date="2014-02" db="EMBL/GenBank/DDBJ databases">
        <title>The genome sequence of Colletotrichum fioriniae PJ7.</title>
        <authorList>
            <person name="Baroncelli R."/>
            <person name="Thon M.R."/>
        </authorList>
    </citation>
    <scope>NUCLEOTIDE SEQUENCE [LARGE SCALE GENOMIC DNA]</scope>
    <source>
        <strain evidence="3 4">PJ7</strain>
    </source>
</reference>
<protein>
    <submittedName>
        <fullName evidence="3">X-Pro dipeptidyl-peptidase protein</fullName>
    </submittedName>
</protein>
<dbReference type="Proteomes" id="UP000020467">
    <property type="component" value="Unassembled WGS sequence"/>
</dbReference>